<evidence type="ECO:0000256" key="6">
    <source>
        <dbReference type="ARBA" id="ARBA00022989"/>
    </source>
</evidence>
<feature type="transmembrane region" description="Helical" evidence="8">
    <location>
        <begin position="437"/>
        <end position="455"/>
    </location>
</feature>
<organism evidence="11 12">
    <name type="scientific">Hydrogenispora ethanolica</name>
    <dbReference type="NCBI Taxonomy" id="1082276"/>
    <lineage>
        <taxon>Bacteria</taxon>
        <taxon>Bacillati</taxon>
        <taxon>Bacillota</taxon>
        <taxon>Hydrogenispora</taxon>
    </lineage>
</organism>
<evidence type="ECO:0000259" key="10">
    <source>
        <dbReference type="Pfam" id="PF02366"/>
    </source>
</evidence>
<dbReference type="PANTHER" id="PTHR33908:SF3">
    <property type="entry name" value="UNDECAPRENYL PHOSPHATE-ALPHA-4-AMINO-4-DEOXY-L-ARABINOSE ARABINOSYL TRANSFERASE"/>
    <property type="match status" value="1"/>
</dbReference>
<feature type="transmembrane region" description="Helical" evidence="8">
    <location>
        <begin position="164"/>
        <end position="194"/>
    </location>
</feature>
<keyword evidence="4 11" id="KW-0808">Transferase</keyword>
<feature type="transmembrane region" description="Helical" evidence="8">
    <location>
        <begin position="256"/>
        <end position="279"/>
    </location>
</feature>
<feature type="transmembrane region" description="Helical" evidence="8">
    <location>
        <begin position="315"/>
        <end position="332"/>
    </location>
</feature>
<feature type="transmembrane region" description="Helical" evidence="8">
    <location>
        <begin position="398"/>
        <end position="417"/>
    </location>
</feature>
<evidence type="ECO:0000256" key="1">
    <source>
        <dbReference type="ARBA" id="ARBA00004651"/>
    </source>
</evidence>
<evidence type="ECO:0000313" key="12">
    <source>
        <dbReference type="Proteomes" id="UP000295008"/>
    </source>
</evidence>
<evidence type="ECO:0000256" key="3">
    <source>
        <dbReference type="ARBA" id="ARBA00022676"/>
    </source>
</evidence>
<evidence type="ECO:0000256" key="5">
    <source>
        <dbReference type="ARBA" id="ARBA00022692"/>
    </source>
</evidence>
<feature type="transmembrane region" description="Helical" evidence="8">
    <location>
        <begin position="344"/>
        <end position="363"/>
    </location>
</feature>
<dbReference type="InterPro" id="IPR050297">
    <property type="entry name" value="LipidA_mod_glycosyltrf_83"/>
</dbReference>
<dbReference type="GO" id="GO:0005886">
    <property type="term" value="C:plasma membrane"/>
    <property type="evidence" value="ECO:0007669"/>
    <property type="project" value="UniProtKB-SubCell"/>
</dbReference>
<sequence>MKINKPLLVFGLSLLLFLFWAQAFPVTDSVESNYALTAKEMVTSADWISPRIYGKFWYDKPVMIYWLLALAMKAFGYAELAVRLVPALAGAGGVALIYWFVAKVRNERTGLLAAVLLATSLQYLIIAKLIITDSLLFTLNAAALACFYLGYINHRGAARRWYLLSYPCLGLAVLTKGPVGVLLPGLVILIFLAWRKRWSALRKMRLGVGLLLFSAVALPWYGLMYARHGQAFLDTFFGIHNFLRATVSEHPRDNVIYYYPLLFVASTLPWTGVCFAGLGEGWRQCRKWDDLSSFLLIWAGVFVVFYSLMATKYPTYTFPILFPVIVLTACYLENRWEQKDFRFGWLMGGGLLLWYATLVFVGGRYLNGVLLAVYVILNVICLSAIMFGCGRFTGSKRFLPLAAGVIAGYLLFAALVVPPFGSDRSGKELARMLASYAHYQIGAFQFYSTAAVYYGGHRLTMLETGADIHHFRQHTFSWYAKYTMPVATVPEFLAGPGKLKMIIVKRSGWPRFKAETSGVASLEKVGQNAEYLFYRVRAI</sequence>
<protein>
    <submittedName>
        <fullName evidence="11">4-amino-4-deoxy-L-arabinose transferase-like glycosyltransferase</fullName>
    </submittedName>
</protein>
<accession>A0A4R1RR37</accession>
<keyword evidence="9" id="KW-0732">Signal</keyword>
<keyword evidence="12" id="KW-1185">Reference proteome</keyword>
<keyword evidence="7 8" id="KW-0472">Membrane</keyword>
<keyword evidence="3" id="KW-0328">Glycosyltransferase</keyword>
<evidence type="ECO:0000256" key="4">
    <source>
        <dbReference type="ARBA" id="ARBA00022679"/>
    </source>
</evidence>
<feature type="transmembrane region" description="Helical" evidence="8">
    <location>
        <begin position="369"/>
        <end position="389"/>
    </location>
</feature>
<dbReference type="EMBL" id="SLUN01000013">
    <property type="protein sequence ID" value="TCL68470.1"/>
    <property type="molecule type" value="Genomic_DNA"/>
</dbReference>
<evidence type="ECO:0000256" key="2">
    <source>
        <dbReference type="ARBA" id="ARBA00022475"/>
    </source>
</evidence>
<dbReference type="Pfam" id="PF02366">
    <property type="entry name" value="PMT"/>
    <property type="match status" value="1"/>
</dbReference>
<evidence type="ECO:0000313" key="11">
    <source>
        <dbReference type="EMBL" id="TCL68470.1"/>
    </source>
</evidence>
<gene>
    <name evidence="11" type="ORF">EDC14_10139</name>
</gene>
<feature type="transmembrane region" description="Helical" evidence="8">
    <location>
        <begin position="85"/>
        <end position="102"/>
    </location>
</feature>
<name>A0A4R1RR37_HYDET</name>
<evidence type="ECO:0000256" key="7">
    <source>
        <dbReference type="ARBA" id="ARBA00023136"/>
    </source>
</evidence>
<feature type="chain" id="PRO_5020765247" evidence="9">
    <location>
        <begin position="24"/>
        <end position="539"/>
    </location>
</feature>
<evidence type="ECO:0000256" key="8">
    <source>
        <dbReference type="SAM" id="Phobius"/>
    </source>
</evidence>
<feature type="transmembrane region" description="Helical" evidence="8">
    <location>
        <begin position="206"/>
        <end position="226"/>
    </location>
</feature>
<keyword evidence="6 8" id="KW-1133">Transmembrane helix</keyword>
<keyword evidence="5 8" id="KW-0812">Transmembrane</keyword>
<feature type="domain" description="ArnT-like N-terminal" evidence="10">
    <location>
        <begin position="28"/>
        <end position="226"/>
    </location>
</feature>
<dbReference type="Proteomes" id="UP000295008">
    <property type="component" value="Unassembled WGS sequence"/>
</dbReference>
<dbReference type="GO" id="GO:0009103">
    <property type="term" value="P:lipopolysaccharide biosynthetic process"/>
    <property type="evidence" value="ECO:0007669"/>
    <property type="project" value="UniProtKB-ARBA"/>
</dbReference>
<dbReference type="InterPro" id="IPR003342">
    <property type="entry name" value="ArnT-like_N"/>
</dbReference>
<feature type="signal peptide" evidence="9">
    <location>
        <begin position="1"/>
        <end position="23"/>
    </location>
</feature>
<dbReference type="AlphaFoldDB" id="A0A4R1RR37"/>
<proteinExistence type="predicted"/>
<evidence type="ECO:0000256" key="9">
    <source>
        <dbReference type="SAM" id="SignalP"/>
    </source>
</evidence>
<comment type="caution">
    <text evidence="11">The sequence shown here is derived from an EMBL/GenBank/DDBJ whole genome shotgun (WGS) entry which is preliminary data.</text>
</comment>
<keyword evidence="2" id="KW-1003">Cell membrane</keyword>
<reference evidence="11 12" key="1">
    <citation type="submission" date="2019-03" db="EMBL/GenBank/DDBJ databases">
        <title>Genomic Encyclopedia of Type Strains, Phase IV (KMG-IV): sequencing the most valuable type-strain genomes for metagenomic binning, comparative biology and taxonomic classification.</title>
        <authorList>
            <person name="Goeker M."/>
        </authorList>
    </citation>
    <scope>NUCLEOTIDE SEQUENCE [LARGE SCALE GENOMIC DNA]</scope>
    <source>
        <strain evidence="11 12">LX-B</strain>
    </source>
</reference>
<dbReference type="GO" id="GO:0016763">
    <property type="term" value="F:pentosyltransferase activity"/>
    <property type="evidence" value="ECO:0007669"/>
    <property type="project" value="TreeGrafter"/>
</dbReference>
<feature type="transmembrane region" description="Helical" evidence="8">
    <location>
        <begin position="291"/>
        <end position="309"/>
    </location>
</feature>
<comment type="subcellular location">
    <subcellularLocation>
        <location evidence="1">Cell membrane</location>
        <topology evidence="1">Multi-pass membrane protein</topology>
    </subcellularLocation>
</comment>
<dbReference type="RefSeq" id="WP_165907968.1">
    <property type="nucleotide sequence ID" value="NZ_SLUN01000013.1"/>
</dbReference>
<feature type="transmembrane region" description="Helical" evidence="8">
    <location>
        <begin position="108"/>
        <end position="127"/>
    </location>
</feature>
<dbReference type="GO" id="GO:0010041">
    <property type="term" value="P:response to iron(III) ion"/>
    <property type="evidence" value="ECO:0007669"/>
    <property type="project" value="TreeGrafter"/>
</dbReference>
<dbReference type="PANTHER" id="PTHR33908">
    <property type="entry name" value="MANNOSYLTRANSFERASE YKCB-RELATED"/>
    <property type="match status" value="1"/>
</dbReference>